<dbReference type="PROSITE" id="PS00588">
    <property type="entry name" value="FLAGELLA_BB_ROD"/>
    <property type="match status" value="1"/>
</dbReference>
<evidence type="ECO:0000256" key="4">
    <source>
        <dbReference type="ARBA" id="ARBA00038560"/>
    </source>
</evidence>
<dbReference type="PANTHER" id="PTHR30435">
    <property type="entry name" value="FLAGELLAR PROTEIN"/>
    <property type="match status" value="1"/>
</dbReference>
<dbReference type="RefSeq" id="WP_053937158.1">
    <property type="nucleotide sequence ID" value="NZ_LAQT01000004.1"/>
</dbReference>
<evidence type="ECO:0000256" key="3">
    <source>
        <dbReference type="ARBA" id="ARBA00023143"/>
    </source>
</evidence>
<feature type="domain" description="Flagellar basal body rod protein N-terminal" evidence="7">
    <location>
        <begin position="5"/>
        <end position="35"/>
    </location>
</feature>
<keyword evidence="10" id="KW-0969">Cilium</keyword>
<evidence type="ECO:0000259" key="9">
    <source>
        <dbReference type="Pfam" id="PF22692"/>
    </source>
</evidence>
<dbReference type="EMBL" id="LAQT01000004">
    <property type="protein sequence ID" value="KPC53932.1"/>
    <property type="molecule type" value="Genomic_DNA"/>
</dbReference>
<comment type="subcellular location">
    <subcellularLocation>
        <location evidence="1 6">Bacterial flagellum basal body</location>
    </subcellularLocation>
</comment>
<feature type="domain" description="Flagellar basal-body/hook protein C-terminal" evidence="8">
    <location>
        <begin position="197"/>
        <end position="240"/>
    </location>
</feature>
<dbReference type="GO" id="GO:0071978">
    <property type="term" value="P:bacterial-type flagellum-dependent swarming motility"/>
    <property type="evidence" value="ECO:0007669"/>
    <property type="project" value="TreeGrafter"/>
</dbReference>
<proteinExistence type="inferred from homology"/>
<dbReference type="Pfam" id="PF22692">
    <property type="entry name" value="LlgE_F_G_D1"/>
    <property type="match status" value="1"/>
</dbReference>
<gene>
    <name evidence="10" type="primary">flgF</name>
    <name evidence="10" type="ORF">WG78_07425</name>
</gene>
<dbReference type="Proteomes" id="UP000037939">
    <property type="component" value="Unassembled WGS sequence"/>
</dbReference>
<dbReference type="SUPFAM" id="SSF117143">
    <property type="entry name" value="Flagellar hook protein flgE"/>
    <property type="match status" value="1"/>
</dbReference>
<accession>A0A0N0GPY5</accession>
<reference evidence="10 11" key="1">
    <citation type="submission" date="2015-07" db="EMBL/GenBank/DDBJ databases">
        <title>Draft genome sequence of the Amantichitinum ursilacus IGB-41, a new chitin-degrading bacterium.</title>
        <authorList>
            <person name="Kirstahler P."/>
            <person name="Guenther M."/>
            <person name="Grumaz C."/>
            <person name="Rupp S."/>
            <person name="Zibek S."/>
            <person name="Sohn K."/>
        </authorList>
    </citation>
    <scope>NUCLEOTIDE SEQUENCE [LARGE SCALE GENOMIC DNA]</scope>
    <source>
        <strain evidence="10 11">IGB-41</strain>
    </source>
</reference>
<dbReference type="InterPro" id="IPR053967">
    <property type="entry name" value="LlgE_F_G-like_D1"/>
</dbReference>
<dbReference type="AlphaFoldDB" id="A0A0N0GPY5"/>
<feature type="domain" description="Flagellar hook protein FlgE/F/G-like D1" evidence="9">
    <location>
        <begin position="81"/>
        <end position="144"/>
    </location>
</feature>
<keyword evidence="3 6" id="KW-0975">Bacterial flagellum</keyword>
<dbReference type="PATRIC" id="fig|857265.3.peg.1523"/>
<keyword evidence="10" id="KW-0966">Cell projection</keyword>
<evidence type="ECO:0000256" key="1">
    <source>
        <dbReference type="ARBA" id="ARBA00004117"/>
    </source>
</evidence>
<evidence type="ECO:0000259" key="7">
    <source>
        <dbReference type="Pfam" id="PF00460"/>
    </source>
</evidence>
<name>A0A0N0GPY5_9NEIS</name>
<evidence type="ECO:0000256" key="2">
    <source>
        <dbReference type="ARBA" id="ARBA00009677"/>
    </source>
</evidence>
<comment type="similarity">
    <text evidence="2 6">Belongs to the flagella basal body rod proteins family.</text>
</comment>
<organism evidence="10 11">
    <name type="scientific">Amantichitinum ursilacus</name>
    <dbReference type="NCBI Taxonomy" id="857265"/>
    <lineage>
        <taxon>Bacteria</taxon>
        <taxon>Pseudomonadati</taxon>
        <taxon>Pseudomonadota</taxon>
        <taxon>Betaproteobacteria</taxon>
        <taxon>Neisseriales</taxon>
        <taxon>Chitinibacteraceae</taxon>
        <taxon>Amantichitinum</taxon>
    </lineage>
</organism>
<dbReference type="InterPro" id="IPR020013">
    <property type="entry name" value="Flagellar_FlgE/F/G"/>
</dbReference>
<dbReference type="InterPro" id="IPR001444">
    <property type="entry name" value="Flag_bb_rod_N"/>
</dbReference>
<dbReference type="OrthoDB" id="9804559at2"/>
<dbReference type="NCBIfam" id="NF009280">
    <property type="entry name" value="PRK12640.1"/>
    <property type="match status" value="1"/>
</dbReference>
<dbReference type="STRING" id="857265.WG78_07425"/>
<comment type="subunit">
    <text evidence="4 6">The basal body constitutes a major portion of the flagellar organelle and consists of five rings (E,L,P,S, and M) mounted on a central rod. The rod consists of about 26 subunits of FlgG in the distal portion, and FlgB, FlgC and FlgF are thought to build up the proximal portion of the rod with about 6 subunits each.</text>
</comment>
<keyword evidence="10" id="KW-0282">Flagellum</keyword>
<dbReference type="GO" id="GO:0030694">
    <property type="term" value="C:bacterial-type flagellum basal body, rod"/>
    <property type="evidence" value="ECO:0007669"/>
    <property type="project" value="UniProtKB-UniRule"/>
</dbReference>
<dbReference type="NCBIfam" id="TIGR02490">
    <property type="entry name" value="flgF"/>
    <property type="match status" value="1"/>
</dbReference>
<dbReference type="InterPro" id="IPR012836">
    <property type="entry name" value="FlgF"/>
</dbReference>
<dbReference type="Pfam" id="PF00460">
    <property type="entry name" value="Flg_bb_rod"/>
    <property type="match status" value="1"/>
</dbReference>
<sequence>MDRLIYVSMTGAKQAMNRQATVSNNLANVSTPGFRADLDAFRAVPVLGGGEPTRAFVVAQTTGQDFTPGVEQFTGRDLDAAIDGDGWFTVQTSTGEAYTRNGGFEIDAAGLLKTRNGLTVLGTNGPITVPENTNVSFGSDGTVTGVPRDNPANTIDLGQLKLVNPATNLIAKGSDGLFRQRDGQPAQADANVKVQGSSLENSNVNAVSELVNMISAQRHYDLQVQMIQNEDTNARSAATLIQFSS</sequence>
<protein>
    <recommendedName>
        <fullName evidence="5 6">Flagellar basal-body rod protein FlgF</fullName>
    </recommendedName>
</protein>
<dbReference type="InterPro" id="IPR010930">
    <property type="entry name" value="Flg_bb/hook_C_dom"/>
</dbReference>
<evidence type="ECO:0000256" key="6">
    <source>
        <dbReference type="RuleBase" id="RU362116"/>
    </source>
</evidence>
<dbReference type="NCBIfam" id="TIGR03506">
    <property type="entry name" value="FlgEFG_subfam"/>
    <property type="match status" value="2"/>
</dbReference>
<dbReference type="PANTHER" id="PTHR30435:SF18">
    <property type="entry name" value="FLAGELLAR BASAL-BODY ROD PROTEIN FLGF"/>
    <property type="match status" value="1"/>
</dbReference>
<comment type="caution">
    <text evidence="10">The sequence shown here is derived from an EMBL/GenBank/DDBJ whole genome shotgun (WGS) entry which is preliminary data.</text>
</comment>
<evidence type="ECO:0000313" key="10">
    <source>
        <dbReference type="EMBL" id="KPC53932.1"/>
    </source>
</evidence>
<evidence type="ECO:0000259" key="8">
    <source>
        <dbReference type="Pfam" id="PF06429"/>
    </source>
</evidence>
<keyword evidence="11" id="KW-1185">Reference proteome</keyword>
<evidence type="ECO:0000313" key="11">
    <source>
        <dbReference type="Proteomes" id="UP000037939"/>
    </source>
</evidence>
<evidence type="ECO:0000256" key="5">
    <source>
        <dbReference type="ARBA" id="ARBA00040228"/>
    </source>
</evidence>
<dbReference type="Pfam" id="PF06429">
    <property type="entry name" value="Flg_bbr_C"/>
    <property type="match status" value="1"/>
</dbReference>
<dbReference type="InterPro" id="IPR037925">
    <property type="entry name" value="FlgE/F/G-like"/>
</dbReference>
<dbReference type="InterPro" id="IPR019776">
    <property type="entry name" value="Flagellar_basal_body_rod_CS"/>
</dbReference>